<dbReference type="STRING" id="453591.Igni_0957"/>
<organism evidence="1 2">
    <name type="scientific">Ignicoccus hospitalis (strain KIN4/I / DSM 18386 / JCM 14125)</name>
    <dbReference type="NCBI Taxonomy" id="453591"/>
    <lineage>
        <taxon>Archaea</taxon>
        <taxon>Thermoproteota</taxon>
        <taxon>Thermoprotei</taxon>
        <taxon>Desulfurococcales</taxon>
        <taxon>Desulfurococcaceae</taxon>
        <taxon>Ignicoccus</taxon>
    </lineage>
</organism>
<accession>A8AB35</accession>
<proteinExistence type="predicted"/>
<protein>
    <submittedName>
        <fullName evidence="1">Uncharacterized protein</fullName>
    </submittedName>
</protein>
<dbReference type="AlphaFoldDB" id="A8AB35"/>
<keyword evidence="2" id="KW-1185">Reference proteome</keyword>
<dbReference type="eggNOG" id="arCOG01038">
    <property type="taxonomic scope" value="Archaea"/>
</dbReference>
<reference evidence="1 2" key="1">
    <citation type="journal article" date="2008" name="Genome Biol.">
        <title>A genomic analysis of the archaeal system Ignicoccus hospitalis-Nanoarchaeum equitans.</title>
        <authorList>
            <person name="Podar M."/>
            <person name="Anderson I."/>
            <person name="Makarova K.S."/>
            <person name="Elkins J.G."/>
            <person name="Ivanova N."/>
            <person name="Wall M.A."/>
            <person name="Lykidis A."/>
            <person name="Mavromatis K."/>
            <person name="Sun H."/>
            <person name="Hudson M.E."/>
            <person name="Chen W."/>
            <person name="Deciu C."/>
            <person name="Hutchison D."/>
            <person name="Eads J.R."/>
            <person name="Anderson A."/>
            <person name="Fernandes F."/>
            <person name="Szeto E."/>
            <person name="Lapidus A."/>
            <person name="Kyrpides N.C."/>
            <person name="Saier M.H.Jr."/>
            <person name="Richardson P.M."/>
            <person name="Rachel R."/>
            <person name="Huber H."/>
            <person name="Eisen J.A."/>
            <person name="Koonin E.V."/>
            <person name="Keller M."/>
            <person name="Stetter K.O."/>
        </authorList>
    </citation>
    <scope>NUCLEOTIDE SEQUENCE [LARGE SCALE GENOMIC DNA]</scope>
    <source>
        <strain evidence="2">KIN4/I / DSM 18386 / JCM 14125</strain>
    </source>
</reference>
<sequence length="185" mass="20509">MIFLGGINGTGKTSSCLALEKRGLKCSKVPQLCYGGENPIAFEIYALNNTMFHARGDAVDESPLTHQLYLAAIAENIGIASEGDETLRRVEEGIFMTVRKLKDEGHKFVWLTADPAVIQARLARSGTCRYRPFIEQMSFLLGTLKFLENKAIKEWREEGVVDLVVDTSSKTPEEVAEEVARLLEG</sequence>
<dbReference type="OrthoDB" id="385267at2157"/>
<dbReference type="Proteomes" id="UP000000262">
    <property type="component" value="Chromosome"/>
</dbReference>
<dbReference type="HOGENOM" id="CLU_1458178_0_0_2"/>
<dbReference type="Gene3D" id="3.40.50.300">
    <property type="entry name" value="P-loop containing nucleotide triphosphate hydrolases"/>
    <property type="match status" value="1"/>
</dbReference>
<evidence type="ECO:0000313" key="2">
    <source>
        <dbReference type="Proteomes" id="UP000000262"/>
    </source>
</evidence>
<dbReference type="SUPFAM" id="SSF52540">
    <property type="entry name" value="P-loop containing nucleoside triphosphate hydrolases"/>
    <property type="match status" value="1"/>
</dbReference>
<name>A8AB35_IGNH4</name>
<dbReference type="InterPro" id="IPR027417">
    <property type="entry name" value="P-loop_NTPase"/>
</dbReference>
<gene>
    <name evidence="1" type="ordered locus">Igni_0957</name>
</gene>
<dbReference type="GeneID" id="41339640"/>
<dbReference type="EMBL" id="CP000816">
    <property type="protein sequence ID" value="ABU82137.1"/>
    <property type="molecule type" value="Genomic_DNA"/>
</dbReference>
<evidence type="ECO:0000313" key="1">
    <source>
        <dbReference type="EMBL" id="ABU82137.1"/>
    </source>
</evidence>
<dbReference type="RefSeq" id="WP_012123101.1">
    <property type="nucleotide sequence ID" value="NC_009776.1"/>
</dbReference>
<dbReference type="KEGG" id="iho:Igni_0957"/>